<evidence type="ECO:0000256" key="18">
    <source>
        <dbReference type="ARBA" id="ARBA00049504"/>
    </source>
</evidence>
<dbReference type="GO" id="GO:0051073">
    <property type="term" value="F:adenosylcobinamide-GDP ribazoletransferase activity"/>
    <property type="evidence" value="ECO:0007669"/>
    <property type="project" value="UniProtKB-UniRule"/>
</dbReference>
<keyword evidence="8 19" id="KW-0169">Cobalamin biosynthesis</keyword>
<comment type="similarity">
    <text evidence="4 19">Belongs to the CobS family.</text>
</comment>
<dbReference type="HAMAP" id="MF_00719">
    <property type="entry name" value="CobS"/>
    <property type="match status" value="1"/>
</dbReference>
<evidence type="ECO:0000256" key="5">
    <source>
        <dbReference type="ARBA" id="ARBA00013200"/>
    </source>
</evidence>
<evidence type="ECO:0000256" key="9">
    <source>
        <dbReference type="ARBA" id="ARBA00022679"/>
    </source>
</evidence>
<dbReference type="OrthoDB" id="9794626at2"/>
<dbReference type="Proteomes" id="UP000287394">
    <property type="component" value="Chromosome"/>
</dbReference>
<evidence type="ECO:0000256" key="8">
    <source>
        <dbReference type="ARBA" id="ARBA00022573"/>
    </source>
</evidence>
<dbReference type="GO" id="GO:0005886">
    <property type="term" value="C:plasma membrane"/>
    <property type="evidence" value="ECO:0007669"/>
    <property type="project" value="UniProtKB-SubCell"/>
</dbReference>
<dbReference type="InterPro" id="IPR003805">
    <property type="entry name" value="CobS"/>
</dbReference>
<evidence type="ECO:0000256" key="7">
    <source>
        <dbReference type="ARBA" id="ARBA00022475"/>
    </source>
</evidence>
<comment type="catalytic activity">
    <reaction evidence="17 19">
        <text>alpha-ribazole + adenosylcob(III)inamide-GDP = adenosylcob(III)alamin + GMP + H(+)</text>
        <dbReference type="Rhea" id="RHEA:16049"/>
        <dbReference type="ChEBI" id="CHEBI:10329"/>
        <dbReference type="ChEBI" id="CHEBI:15378"/>
        <dbReference type="ChEBI" id="CHEBI:18408"/>
        <dbReference type="ChEBI" id="CHEBI:58115"/>
        <dbReference type="ChEBI" id="CHEBI:60487"/>
        <dbReference type="EC" id="2.7.8.26"/>
    </reaction>
</comment>
<feature type="transmembrane region" description="Helical" evidence="19">
    <location>
        <begin position="177"/>
        <end position="198"/>
    </location>
</feature>
<evidence type="ECO:0000313" key="20">
    <source>
        <dbReference type="EMBL" id="BDI31709.1"/>
    </source>
</evidence>
<dbReference type="GO" id="GO:0009236">
    <property type="term" value="P:cobalamin biosynthetic process"/>
    <property type="evidence" value="ECO:0007669"/>
    <property type="project" value="UniProtKB-UniRule"/>
</dbReference>
<keyword evidence="12 19" id="KW-1133">Transmembrane helix</keyword>
<evidence type="ECO:0000256" key="3">
    <source>
        <dbReference type="ARBA" id="ARBA00004663"/>
    </source>
</evidence>
<proteinExistence type="inferred from homology"/>
<evidence type="ECO:0000256" key="2">
    <source>
        <dbReference type="ARBA" id="ARBA00004651"/>
    </source>
</evidence>
<evidence type="ECO:0000256" key="19">
    <source>
        <dbReference type="HAMAP-Rule" id="MF_00719"/>
    </source>
</evidence>
<evidence type="ECO:0000256" key="17">
    <source>
        <dbReference type="ARBA" id="ARBA00048623"/>
    </source>
</evidence>
<keyword evidence="10 19" id="KW-0812">Transmembrane</keyword>
<gene>
    <name evidence="19 20" type="primary">cobS</name>
    <name evidence="20" type="ORF">CCAX7_37600</name>
</gene>
<keyword evidence="11 19" id="KW-0460">Magnesium</keyword>
<organism evidence="20 21">
    <name type="scientific">Capsulimonas corticalis</name>
    <dbReference type="NCBI Taxonomy" id="2219043"/>
    <lineage>
        <taxon>Bacteria</taxon>
        <taxon>Bacillati</taxon>
        <taxon>Armatimonadota</taxon>
        <taxon>Armatimonadia</taxon>
        <taxon>Capsulimonadales</taxon>
        <taxon>Capsulimonadaceae</taxon>
        <taxon>Capsulimonas</taxon>
    </lineage>
</organism>
<evidence type="ECO:0000256" key="14">
    <source>
        <dbReference type="ARBA" id="ARBA00025228"/>
    </source>
</evidence>
<evidence type="ECO:0000256" key="12">
    <source>
        <dbReference type="ARBA" id="ARBA00022989"/>
    </source>
</evidence>
<dbReference type="AlphaFoldDB" id="A0A402D100"/>
<evidence type="ECO:0000256" key="1">
    <source>
        <dbReference type="ARBA" id="ARBA00001946"/>
    </source>
</evidence>
<keyword evidence="13 19" id="KW-0472">Membrane</keyword>
<dbReference type="EC" id="2.7.8.26" evidence="5 19"/>
<evidence type="ECO:0000256" key="11">
    <source>
        <dbReference type="ARBA" id="ARBA00022842"/>
    </source>
</evidence>
<comment type="subcellular location">
    <subcellularLocation>
        <location evidence="2 19">Cell membrane</location>
        <topology evidence="2 19">Multi-pass membrane protein</topology>
    </subcellularLocation>
</comment>
<dbReference type="GO" id="GO:0008818">
    <property type="term" value="F:cobalamin 5'-phosphate synthase activity"/>
    <property type="evidence" value="ECO:0007669"/>
    <property type="project" value="UniProtKB-UniRule"/>
</dbReference>
<reference evidence="20 21" key="1">
    <citation type="journal article" date="2019" name="Int. J. Syst. Evol. Microbiol.">
        <title>Capsulimonas corticalis gen. nov., sp. nov., an aerobic capsulated bacterium, of a novel bacterial order, Capsulimonadales ord. nov., of the class Armatimonadia of the phylum Armatimonadetes.</title>
        <authorList>
            <person name="Li J."/>
            <person name="Kudo C."/>
            <person name="Tonouchi A."/>
        </authorList>
    </citation>
    <scope>NUCLEOTIDE SEQUENCE [LARGE SCALE GENOMIC DNA]</scope>
    <source>
        <strain evidence="20 21">AX-7</strain>
    </source>
</reference>
<evidence type="ECO:0000256" key="13">
    <source>
        <dbReference type="ARBA" id="ARBA00023136"/>
    </source>
</evidence>
<comment type="catalytic activity">
    <reaction evidence="18 19">
        <text>alpha-ribazole 5'-phosphate + adenosylcob(III)inamide-GDP = adenosylcob(III)alamin 5'-phosphate + GMP + H(+)</text>
        <dbReference type="Rhea" id="RHEA:23560"/>
        <dbReference type="ChEBI" id="CHEBI:15378"/>
        <dbReference type="ChEBI" id="CHEBI:57918"/>
        <dbReference type="ChEBI" id="CHEBI:58115"/>
        <dbReference type="ChEBI" id="CHEBI:60487"/>
        <dbReference type="ChEBI" id="CHEBI:60493"/>
        <dbReference type="EC" id="2.7.8.26"/>
    </reaction>
</comment>
<feature type="transmembrane region" description="Helical" evidence="19">
    <location>
        <begin position="204"/>
        <end position="225"/>
    </location>
</feature>
<protein>
    <recommendedName>
        <fullName evidence="6 19">Adenosylcobinamide-GDP ribazoletransferase</fullName>
        <ecNumber evidence="5 19">2.7.8.26</ecNumber>
    </recommendedName>
    <alternativeName>
        <fullName evidence="16 19">Cobalamin synthase</fullName>
    </alternativeName>
    <alternativeName>
        <fullName evidence="15 19">Cobalamin-5'-phosphate synthase</fullName>
    </alternativeName>
</protein>
<keyword evidence="7 19" id="KW-1003">Cell membrane</keyword>
<dbReference type="EMBL" id="AP025739">
    <property type="protein sequence ID" value="BDI31709.1"/>
    <property type="molecule type" value="Genomic_DNA"/>
</dbReference>
<keyword evidence="21" id="KW-1185">Reference proteome</keyword>
<keyword evidence="9 19" id="KW-0808">Transferase</keyword>
<accession>A0A402D100</accession>
<comment type="function">
    <text evidence="14 19">Joins adenosylcobinamide-GDP and alpha-ribazole to generate adenosylcobalamin (Ado-cobalamin). Also synthesizes adenosylcobalamin 5'-phosphate from adenosylcobinamide-GDP and alpha-ribazole 5'-phosphate.</text>
</comment>
<dbReference type="Pfam" id="PF02654">
    <property type="entry name" value="CobS"/>
    <property type="match status" value="1"/>
</dbReference>
<dbReference type="KEGG" id="ccot:CCAX7_37600"/>
<evidence type="ECO:0000256" key="10">
    <source>
        <dbReference type="ARBA" id="ARBA00022692"/>
    </source>
</evidence>
<evidence type="ECO:0000256" key="6">
    <source>
        <dbReference type="ARBA" id="ARBA00015850"/>
    </source>
</evidence>
<evidence type="ECO:0000256" key="15">
    <source>
        <dbReference type="ARBA" id="ARBA00032605"/>
    </source>
</evidence>
<dbReference type="PANTHER" id="PTHR34148:SF1">
    <property type="entry name" value="ADENOSYLCOBINAMIDE-GDP RIBAZOLETRANSFERASE"/>
    <property type="match status" value="1"/>
</dbReference>
<dbReference type="RefSeq" id="WP_119323244.1">
    <property type="nucleotide sequence ID" value="NZ_AP025739.1"/>
</dbReference>
<dbReference type="PANTHER" id="PTHR34148">
    <property type="entry name" value="ADENOSYLCOBINAMIDE-GDP RIBAZOLETRANSFERASE"/>
    <property type="match status" value="1"/>
</dbReference>
<comment type="pathway">
    <text evidence="3 19">Cofactor biosynthesis; adenosylcobalamin biosynthesis; adenosylcobalamin from cob(II)yrinate a,c-diamide: step 7/7.</text>
</comment>
<evidence type="ECO:0000256" key="16">
    <source>
        <dbReference type="ARBA" id="ARBA00032853"/>
    </source>
</evidence>
<feature type="transmembrane region" description="Helical" evidence="19">
    <location>
        <begin position="116"/>
        <end position="138"/>
    </location>
</feature>
<name>A0A402D100_9BACT</name>
<comment type="cofactor">
    <cofactor evidence="1 19">
        <name>Mg(2+)</name>
        <dbReference type="ChEBI" id="CHEBI:18420"/>
    </cofactor>
</comment>
<feature type="transmembrane region" description="Helical" evidence="19">
    <location>
        <begin position="41"/>
        <end position="61"/>
    </location>
</feature>
<evidence type="ECO:0000313" key="21">
    <source>
        <dbReference type="Proteomes" id="UP000287394"/>
    </source>
</evidence>
<sequence>MTTLKGWLWSPLIALQFLTRIPVRGVPDWAYDEAGGKQAALAFFPAVGMVVATIAAGVYAAGQALGLNPLAVAVLTVTASAMVTGAFHEDGLADVCDGLGPHTREDALRVMRDSRIGTFGGVGLWMLLTLKASAIMSLEPGRLWGALVAAHMLARWSSLPMSMALPYAREAKGANAGIAALVTWRETLIATVITLAVIGRWLGMVHGAMLFLGAVAMAAATGWFYRKKFGGITGDCLGATNQLAEATTLLMAARLLH</sequence>
<evidence type="ECO:0000256" key="4">
    <source>
        <dbReference type="ARBA" id="ARBA00010561"/>
    </source>
</evidence>